<organism evidence="5">
    <name type="scientific">Fagus sylvatica</name>
    <name type="common">Beechnut</name>
    <dbReference type="NCBI Taxonomy" id="28930"/>
    <lineage>
        <taxon>Eukaryota</taxon>
        <taxon>Viridiplantae</taxon>
        <taxon>Streptophyta</taxon>
        <taxon>Embryophyta</taxon>
        <taxon>Tracheophyta</taxon>
        <taxon>Spermatophyta</taxon>
        <taxon>Magnoliopsida</taxon>
        <taxon>eudicotyledons</taxon>
        <taxon>Gunneridae</taxon>
        <taxon>Pentapetalae</taxon>
        <taxon>rosids</taxon>
        <taxon>fabids</taxon>
        <taxon>Fagales</taxon>
        <taxon>Fagaceae</taxon>
        <taxon>Fagus</taxon>
    </lineage>
</organism>
<reference evidence="5" key="1">
    <citation type="submission" date="2018-02" db="EMBL/GenBank/DDBJ databases">
        <authorList>
            <person name="Cohen D.B."/>
            <person name="Kent A.D."/>
        </authorList>
    </citation>
    <scope>NUCLEOTIDE SEQUENCE</scope>
</reference>
<keyword evidence="3" id="KW-0611">Plant defense</keyword>
<evidence type="ECO:0000256" key="2">
    <source>
        <dbReference type="ARBA" id="ARBA00022741"/>
    </source>
</evidence>
<feature type="domain" description="Disease resistance N-terminal" evidence="4">
    <location>
        <begin position="10"/>
        <end position="74"/>
    </location>
</feature>
<keyword evidence="2" id="KW-0547">Nucleotide-binding</keyword>
<name>A0A2N9H1I1_FAGSY</name>
<proteinExistence type="predicted"/>
<dbReference type="InterPro" id="IPR041118">
    <property type="entry name" value="Rx_N"/>
</dbReference>
<protein>
    <recommendedName>
        <fullName evidence="4">Disease resistance N-terminal domain-containing protein</fullName>
    </recommendedName>
</protein>
<evidence type="ECO:0000259" key="4">
    <source>
        <dbReference type="Pfam" id="PF18052"/>
    </source>
</evidence>
<evidence type="ECO:0000313" key="5">
    <source>
        <dbReference type="EMBL" id="SPD05414.1"/>
    </source>
</evidence>
<keyword evidence="1" id="KW-0677">Repeat</keyword>
<evidence type="ECO:0000256" key="3">
    <source>
        <dbReference type="ARBA" id="ARBA00022821"/>
    </source>
</evidence>
<dbReference type="Gene3D" id="1.20.5.4130">
    <property type="match status" value="1"/>
</dbReference>
<dbReference type="EMBL" id="OIVN01002658">
    <property type="protein sequence ID" value="SPD05414.1"/>
    <property type="molecule type" value="Genomic_DNA"/>
</dbReference>
<evidence type="ECO:0000256" key="1">
    <source>
        <dbReference type="ARBA" id="ARBA00022737"/>
    </source>
</evidence>
<dbReference type="AlphaFoldDB" id="A0A2N9H1I1"/>
<dbReference type="GO" id="GO:0006952">
    <property type="term" value="P:defense response"/>
    <property type="evidence" value="ECO:0007669"/>
    <property type="project" value="UniProtKB-KW"/>
</dbReference>
<dbReference type="GO" id="GO:0000166">
    <property type="term" value="F:nucleotide binding"/>
    <property type="evidence" value="ECO:0007669"/>
    <property type="project" value="UniProtKB-KW"/>
</dbReference>
<dbReference type="Pfam" id="PF18052">
    <property type="entry name" value="Rx_N"/>
    <property type="match status" value="1"/>
</dbReference>
<accession>A0A2N9H1I1</accession>
<sequence length="77" mass="9148">MAEIVLDDIVDRLIANAFSLATEHIGFEWGFKEELRGLLETLFKIKFVLHDAQKRQVFDESMRNYLMELRDVVYGRR</sequence>
<gene>
    <name evidence="5" type="ORF">FSB_LOCUS33296</name>
</gene>